<dbReference type="PANTHER" id="PTHR46601:SF1">
    <property type="entry name" value="ADF-H DOMAIN-CONTAINING PROTEIN"/>
    <property type="match status" value="1"/>
</dbReference>
<evidence type="ECO:0000313" key="1">
    <source>
        <dbReference type="EMBL" id="EFX81175.1"/>
    </source>
</evidence>
<keyword evidence="2" id="KW-1185">Reference proteome</keyword>
<dbReference type="eggNOG" id="ENOG502QXFF">
    <property type="taxonomic scope" value="Eukaryota"/>
</dbReference>
<dbReference type="InParanoid" id="E9GHD6"/>
<gene>
    <name evidence="1" type="ORF">DAPPUDRAFT_102744</name>
</gene>
<dbReference type="EMBL" id="GL732544">
    <property type="protein sequence ID" value="EFX81175.1"/>
    <property type="molecule type" value="Genomic_DNA"/>
</dbReference>
<protein>
    <recommendedName>
        <fullName evidence="3">Cc8L18.2-like protein</fullName>
    </recommendedName>
</protein>
<accession>E9GHD6</accession>
<dbReference type="Proteomes" id="UP000000305">
    <property type="component" value="Unassembled WGS sequence"/>
</dbReference>
<evidence type="ECO:0000313" key="2">
    <source>
        <dbReference type="Proteomes" id="UP000000305"/>
    </source>
</evidence>
<proteinExistence type="predicted"/>
<dbReference type="OMA" id="HSICVIL"/>
<dbReference type="KEGG" id="dpx:DAPPUDRAFT_102744"/>
<dbReference type="AlphaFoldDB" id="E9GHD6"/>
<organism evidence="1 2">
    <name type="scientific">Daphnia pulex</name>
    <name type="common">Water flea</name>
    <dbReference type="NCBI Taxonomy" id="6669"/>
    <lineage>
        <taxon>Eukaryota</taxon>
        <taxon>Metazoa</taxon>
        <taxon>Ecdysozoa</taxon>
        <taxon>Arthropoda</taxon>
        <taxon>Crustacea</taxon>
        <taxon>Branchiopoda</taxon>
        <taxon>Diplostraca</taxon>
        <taxon>Cladocera</taxon>
        <taxon>Anomopoda</taxon>
        <taxon>Daphniidae</taxon>
        <taxon>Daphnia</taxon>
    </lineage>
</organism>
<dbReference type="PhylomeDB" id="E9GHD6"/>
<name>E9GHD6_DAPPU</name>
<sequence length="629" mass="71541">MTTIPSKCGHHLVAFSSHFSKFKQSTKCSNPLSIHCVDGVKSRNIPKAGKKSISLESCEAIKCHRPDLHVYPGQKLCTTCIKELVKLKTKEIMKKSNTSESELEDMEEAFANEFSDNNDVFSPMRPISRSLKITSTLEIQKKAIRCVYSEGRKVKNAFLQLHEPLIGEELLLSSKSNIGNCDFTSAGYEQLMDGIKQKCQDLKMKPESSIEIISLLTLAPVSWSRQQKSTFFGVSDHLVRRSAILKRGKGLLAKPDKKQGRPITEDEKEIVRDFYLCDENSRQLPGMKDYISVRTRKECMLKRCPRCPGTEPLKTFLTIIVANIPVIKFNQWETTDRSMLVQKELRNNDFVEELAKKIDTLTSHHIISKEQGKYCKELKARLLENECILQGDFSQNYSMIAQDSTQSSYFNPASQATIHTYLAILNVAGKISNHSICVILDYMWHNTVAVFSFLKIVINYIKEINPHVNKIIHFTDGAASQYKNYKNFLNLAYHKNDFGISAKWHFFATSHCKGPCDGIGGTLKRLARRASLQNRIGGVVIQTPESLYDWCSRNVHNIKSFFVSQIDVQRNEDMLDERFKFGKRIPGTQSFHSFIPIDGNRVEARFLSISNESKIFTVNSQLAQTANYV</sequence>
<evidence type="ECO:0008006" key="3">
    <source>
        <dbReference type="Google" id="ProtNLM"/>
    </source>
</evidence>
<dbReference type="HOGENOM" id="CLU_020828_0_0_1"/>
<reference evidence="1 2" key="1">
    <citation type="journal article" date="2011" name="Science">
        <title>The ecoresponsive genome of Daphnia pulex.</title>
        <authorList>
            <person name="Colbourne J.K."/>
            <person name="Pfrender M.E."/>
            <person name="Gilbert D."/>
            <person name="Thomas W.K."/>
            <person name="Tucker A."/>
            <person name="Oakley T.H."/>
            <person name="Tokishita S."/>
            <person name="Aerts A."/>
            <person name="Arnold G.J."/>
            <person name="Basu M.K."/>
            <person name="Bauer D.J."/>
            <person name="Caceres C.E."/>
            <person name="Carmel L."/>
            <person name="Casola C."/>
            <person name="Choi J.H."/>
            <person name="Detter J.C."/>
            <person name="Dong Q."/>
            <person name="Dusheyko S."/>
            <person name="Eads B.D."/>
            <person name="Frohlich T."/>
            <person name="Geiler-Samerotte K.A."/>
            <person name="Gerlach D."/>
            <person name="Hatcher P."/>
            <person name="Jogdeo S."/>
            <person name="Krijgsveld J."/>
            <person name="Kriventseva E.V."/>
            <person name="Kultz D."/>
            <person name="Laforsch C."/>
            <person name="Lindquist E."/>
            <person name="Lopez J."/>
            <person name="Manak J.R."/>
            <person name="Muller J."/>
            <person name="Pangilinan J."/>
            <person name="Patwardhan R.P."/>
            <person name="Pitluck S."/>
            <person name="Pritham E.J."/>
            <person name="Rechtsteiner A."/>
            <person name="Rho M."/>
            <person name="Rogozin I.B."/>
            <person name="Sakarya O."/>
            <person name="Salamov A."/>
            <person name="Schaack S."/>
            <person name="Shapiro H."/>
            <person name="Shiga Y."/>
            <person name="Skalitzky C."/>
            <person name="Smith Z."/>
            <person name="Souvorov A."/>
            <person name="Sung W."/>
            <person name="Tang Z."/>
            <person name="Tsuchiya D."/>
            <person name="Tu H."/>
            <person name="Vos H."/>
            <person name="Wang M."/>
            <person name="Wolf Y.I."/>
            <person name="Yamagata H."/>
            <person name="Yamada T."/>
            <person name="Ye Y."/>
            <person name="Shaw J.R."/>
            <person name="Andrews J."/>
            <person name="Crease T.J."/>
            <person name="Tang H."/>
            <person name="Lucas S.M."/>
            <person name="Robertson H.M."/>
            <person name="Bork P."/>
            <person name="Koonin E.V."/>
            <person name="Zdobnov E.M."/>
            <person name="Grigoriev I.V."/>
            <person name="Lynch M."/>
            <person name="Boore J.L."/>
        </authorList>
    </citation>
    <scope>NUCLEOTIDE SEQUENCE [LARGE SCALE GENOMIC DNA]</scope>
</reference>
<dbReference type="OrthoDB" id="10062343at2759"/>
<dbReference type="PANTHER" id="PTHR46601">
    <property type="entry name" value="ULP_PROTEASE DOMAIN-CONTAINING PROTEIN"/>
    <property type="match status" value="1"/>
</dbReference>